<proteinExistence type="predicted"/>
<evidence type="ECO:0000313" key="2">
    <source>
        <dbReference type="EMBL" id="JAD60095.1"/>
    </source>
</evidence>
<reference evidence="2" key="1">
    <citation type="submission" date="2014-09" db="EMBL/GenBank/DDBJ databases">
        <authorList>
            <person name="Magalhaes I.L.F."/>
            <person name="Oliveira U."/>
            <person name="Santos F.R."/>
            <person name="Vidigal T.H.D.A."/>
            <person name="Brescovit A.D."/>
            <person name="Santos A.J."/>
        </authorList>
    </citation>
    <scope>NUCLEOTIDE SEQUENCE</scope>
    <source>
        <tissue evidence="2">Shoot tissue taken approximately 20 cm above the soil surface</tissue>
    </source>
</reference>
<accession>A0A0A9BFY2</accession>
<reference evidence="2" key="2">
    <citation type="journal article" date="2015" name="Data Brief">
        <title>Shoot transcriptome of the giant reed, Arundo donax.</title>
        <authorList>
            <person name="Barrero R.A."/>
            <person name="Guerrero F.D."/>
            <person name="Moolhuijzen P."/>
            <person name="Goolsby J.A."/>
            <person name="Tidwell J."/>
            <person name="Bellgard S.E."/>
            <person name="Bellgard M.I."/>
        </authorList>
    </citation>
    <scope>NUCLEOTIDE SEQUENCE</scope>
    <source>
        <tissue evidence="2">Shoot tissue taken approximately 20 cm above the soil surface</tissue>
    </source>
</reference>
<sequence length="250" mass="26848">MRASSTRTCSSFASSIARFISSAARRSDWISTADATMSLSALAFDSAADFTSSRSLRSSCLARSSSRTTPAYSAASRSSGEFDASAVTFLLAHNAWSSDLRDVAWALVSTIWRSSSFAMARAFDSSDSARALSLSTAALRSFSLSMPDFASCLISEGKISCAGTFLALFFSGFLPPMLSPKMLLVALTEPLRPRTSSMAASNQHQKMQPNKKKNPRNKKELHQGQKVLQNFLEVFGCSKGEGAKQSTVSV</sequence>
<evidence type="ECO:0000256" key="1">
    <source>
        <dbReference type="SAM" id="MobiDB-lite"/>
    </source>
</evidence>
<protein>
    <submittedName>
        <fullName evidence="2">Uncharacterized protein</fullName>
    </submittedName>
</protein>
<organism evidence="2">
    <name type="scientific">Arundo donax</name>
    <name type="common">Giant reed</name>
    <name type="synonym">Donax arundinaceus</name>
    <dbReference type="NCBI Taxonomy" id="35708"/>
    <lineage>
        <taxon>Eukaryota</taxon>
        <taxon>Viridiplantae</taxon>
        <taxon>Streptophyta</taxon>
        <taxon>Embryophyta</taxon>
        <taxon>Tracheophyta</taxon>
        <taxon>Spermatophyta</taxon>
        <taxon>Magnoliopsida</taxon>
        <taxon>Liliopsida</taxon>
        <taxon>Poales</taxon>
        <taxon>Poaceae</taxon>
        <taxon>PACMAD clade</taxon>
        <taxon>Arundinoideae</taxon>
        <taxon>Arundineae</taxon>
        <taxon>Arundo</taxon>
    </lineage>
</organism>
<dbReference type="AlphaFoldDB" id="A0A0A9BFY2"/>
<feature type="region of interest" description="Disordered" evidence="1">
    <location>
        <begin position="195"/>
        <end position="221"/>
    </location>
</feature>
<dbReference type="EMBL" id="GBRH01237800">
    <property type="protein sequence ID" value="JAD60095.1"/>
    <property type="molecule type" value="Transcribed_RNA"/>
</dbReference>
<name>A0A0A9BFY2_ARUDO</name>